<dbReference type="InterPro" id="IPR011991">
    <property type="entry name" value="ArsR-like_HTH"/>
</dbReference>
<dbReference type="RefSeq" id="WP_076471753.1">
    <property type="nucleotide sequence ID" value="NZ_FTNF01000012.1"/>
</dbReference>
<evidence type="ECO:0000256" key="1">
    <source>
        <dbReference type="ARBA" id="ARBA00023015"/>
    </source>
</evidence>
<reference evidence="5 6" key="1">
    <citation type="submission" date="2017-01" db="EMBL/GenBank/DDBJ databases">
        <authorList>
            <person name="Mah S.A."/>
            <person name="Swanson W.J."/>
            <person name="Moy G.W."/>
            <person name="Vacquier V.D."/>
        </authorList>
    </citation>
    <scope>NUCLEOTIDE SEQUENCE [LARGE SCALE GENOMIC DNA]</scope>
    <source>
        <strain evidence="5 6">DSM 45758</strain>
    </source>
</reference>
<proteinExistence type="predicted"/>
<dbReference type="STRING" id="1198245.SAMN05444858_11270"/>
<feature type="domain" description="HTH arsR-type" evidence="4">
    <location>
        <begin position="231"/>
        <end position="340"/>
    </location>
</feature>
<dbReference type="GO" id="GO:0003677">
    <property type="term" value="F:DNA binding"/>
    <property type="evidence" value="ECO:0007669"/>
    <property type="project" value="UniProtKB-KW"/>
</dbReference>
<dbReference type="PANTHER" id="PTHR43132">
    <property type="entry name" value="ARSENICAL RESISTANCE OPERON REPRESSOR ARSR-RELATED"/>
    <property type="match status" value="1"/>
</dbReference>
<keyword evidence="1" id="KW-0805">Transcription regulation</keyword>
<keyword evidence="6" id="KW-1185">Reference proteome</keyword>
<dbReference type="PANTHER" id="PTHR43132:SF6">
    <property type="entry name" value="HTH-TYPE TRANSCRIPTIONAL REPRESSOR CZRA"/>
    <property type="match status" value="1"/>
</dbReference>
<dbReference type="Pfam" id="PF12840">
    <property type="entry name" value="HTH_20"/>
    <property type="match status" value="1"/>
</dbReference>
<evidence type="ECO:0000259" key="4">
    <source>
        <dbReference type="PROSITE" id="PS50987"/>
    </source>
</evidence>
<dbReference type="InterPro" id="IPR051011">
    <property type="entry name" value="Metal_resp_trans_reg"/>
</dbReference>
<dbReference type="SMART" id="SM00418">
    <property type="entry name" value="HTH_ARSR"/>
    <property type="match status" value="1"/>
</dbReference>
<evidence type="ECO:0000313" key="6">
    <source>
        <dbReference type="Proteomes" id="UP000186004"/>
    </source>
</evidence>
<dbReference type="InterPro" id="IPR036390">
    <property type="entry name" value="WH_DNA-bd_sf"/>
</dbReference>
<dbReference type="InterPro" id="IPR001845">
    <property type="entry name" value="HTH_ArsR_DNA-bd_dom"/>
</dbReference>
<keyword evidence="2" id="KW-0238">DNA-binding</keyword>
<name>A0A1N7C216_9ACTN</name>
<evidence type="ECO:0000256" key="2">
    <source>
        <dbReference type="ARBA" id="ARBA00023125"/>
    </source>
</evidence>
<organism evidence="5 6">
    <name type="scientific">Micromonospora avicenniae</name>
    <dbReference type="NCBI Taxonomy" id="1198245"/>
    <lineage>
        <taxon>Bacteria</taxon>
        <taxon>Bacillati</taxon>
        <taxon>Actinomycetota</taxon>
        <taxon>Actinomycetes</taxon>
        <taxon>Micromonosporales</taxon>
        <taxon>Micromonosporaceae</taxon>
        <taxon>Micromonospora</taxon>
    </lineage>
</organism>
<dbReference type="CDD" id="cd00090">
    <property type="entry name" value="HTH_ARSR"/>
    <property type="match status" value="1"/>
</dbReference>
<sequence length="340" mass="37695">MISFVLEVEDLADTRFAISPIHETVLSLRVLREPGLHALHLPWRRAVLGQLDTAATELLRCLVGPDRGLPDFLTPRPTVFAATFEDELAVVRRTAPDVVRRDVLAVYPRGPLPDNLRPLTAADDTPVLALRNTICDHLQRLWDTAIEPSWQQMRLVLEADMTYRARQLAVGGARLLFADMHQNLRWRDGVLHIDKMIGRHRVVVSGRGLLLVPSVFAHKPAPPVSPDEPPVLSYPCRGVATLWAPTPTPDPTALTSLLGAPRARLLGLLDEPLPTVEIARRLTVTPSAVSQHLRVLHATGLVTRARHGRHVLYRRSHLGDQLAAVPSRADTPVTSRQGYH</sequence>
<dbReference type="InterPro" id="IPR036388">
    <property type="entry name" value="WH-like_DNA-bd_sf"/>
</dbReference>
<dbReference type="Gene3D" id="1.10.10.10">
    <property type="entry name" value="Winged helix-like DNA-binding domain superfamily/Winged helix DNA-binding domain"/>
    <property type="match status" value="1"/>
</dbReference>
<protein>
    <submittedName>
        <fullName evidence="5">Transcriptional regulator, ArsR family</fullName>
    </submittedName>
</protein>
<dbReference type="GO" id="GO:0003700">
    <property type="term" value="F:DNA-binding transcription factor activity"/>
    <property type="evidence" value="ECO:0007669"/>
    <property type="project" value="InterPro"/>
</dbReference>
<dbReference type="PROSITE" id="PS50987">
    <property type="entry name" value="HTH_ARSR_2"/>
    <property type="match status" value="1"/>
</dbReference>
<accession>A0A1N7C216</accession>
<dbReference type="SUPFAM" id="SSF46785">
    <property type="entry name" value="Winged helix' DNA-binding domain"/>
    <property type="match status" value="1"/>
</dbReference>
<dbReference type="Proteomes" id="UP000186004">
    <property type="component" value="Unassembled WGS sequence"/>
</dbReference>
<dbReference type="EMBL" id="FTNF01000012">
    <property type="protein sequence ID" value="SIR57628.1"/>
    <property type="molecule type" value="Genomic_DNA"/>
</dbReference>
<dbReference type="AlphaFoldDB" id="A0A1N7C216"/>
<evidence type="ECO:0000256" key="3">
    <source>
        <dbReference type="ARBA" id="ARBA00023163"/>
    </source>
</evidence>
<evidence type="ECO:0000313" key="5">
    <source>
        <dbReference type="EMBL" id="SIR57628.1"/>
    </source>
</evidence>
<keyword evidence="3" id="KW-0804">Transcription</keyword>
<dbReference type="OrthoDB" id="3542816at2"/>
<gene>
    <name evidence="5" type="ORF">SAMN05444858_11270</name>
</gene>